<dbReference type="EMBL" id="FOLQ01000008">
    <property type="protein sequence ID" value="SFD93792.1"/>
    <property type="molecule type" value="Genomic_DNA"/>
</dbReference>
<reference evidence="1 2" key="1">
    <citation type="submission" date="2016-10" db="EMBL/GenBank/DDBJ databases">
        <authorList>
            <person name="de Groot N.N."/>
        </authorList>
    </citation>
    <scope>NUCLEOTIDE SEQUENCE [LARGE SCALE GENOMIC DNA]</scope>
    <source>
        <strain evidence="1 2">DSM 26130</strain>
    </source>
</reference>
<dbReference type="InterPro" id="IPR053860">
    <property type="entry name" value="DUF6932"/>
</dbReference>
<evidence type="ECO:0000313" key="2">
    <source>
        <dbReference type="Proteomes" id="UP000198598"/>
    </source>
</evidence>
<dbReference type="Proteomes" id="UP000198598">
    <property type="component" value="Unassembled WGS sequence"/>
</dbReference>
<gene>
    <name evidence="1" type="ORF">SAMN05216167_108256</name>
</gene>
<dbReference type="AlphaFoldDB" id="A0A1I1WFE0"/>
<dbReference type="STRING" id="662367.SAMN05216167_108256"/>
<protein>
    <submittedName>
        <fullName evidence="1">Uncharacterized protein</fullName>
    </submittedName>
</protein>
<accession>A0A1I1WFE0</accession>
<evidence type="ECO:0000313" key="1">
    <source>
        <dbReference type="EMBL" id="SFD93792.1"/>
    </source>
</evidence>
<organism evidence="1 2">
    <name type="scientific">Spirosoma endophyticum</name>
    <dbReference type="NCBI Taxonomy" id="662367"/>
    <lineage>
        <taxon>Bacteria</taxon>
        <taxon>Pseudomonadati</taxon>
        <taxon>Bacteroidota</taxon>
        <taxon>Cytophagia</taxon>
        <taxon>Cytophagales</taxon>
        <taxon>Cytophagaceae</taxon>
        <taxon>Spirosoma</taxon>
    </lineage>
</organism>
<dbReference type="Pfam" id="PF22014">
    <property type="entry name" value="DUF6932"/>
    <property type="match status" value="1"/>
</dbReference>
<keyword evidence="2" id="KW-1185">Reference proteome</keyword>
<sequence>MPGGRCRSFVTQKLNPKDIDIVSFIPSYLFRKFEKRLDYYWTDNWEKEGIDAYLVELYMGQHPRFFEYESNLENWRKLYTSTKAKDNFVGANKGFLIVRIK</sequence>
<name>A0A1I1WFE0_9BACT</name>
<proteinExistence type="predicted"/>